<keyword evidence="3" id="KW-0808">Transferase</keyword>
<evidence type="ECO:0000256" key="2">
    <source>
        <dbReference type="ARBA" id="ARBA00022527"/>
    </source>
</evidence>
<proteinExistence type="inferred from homology"/>
<evidence type="ECO:0000256" key="1">
    <source>
        <dbReference type="ARBA" id="ARBA00006529"/>
    </source>
</evidence>
<keyword evidence="4 7" id="KW-0547">Nucleotide-binding</keyword>
<protein>
    <submittedName>
        <fullName evidence="10">STE/STE11 protein kinase</fullName>
    </submittedName>
</protein>
<dbReference type="OrthoDB" id="266718at2759"/>
<dbReference type="SUPFAM" id="SSF56112">
    <property type="entry name" value="Protein kinase-like (PK-like)"/>
    <property type="match status" value="1"/>
</dbReference>
<dbReference type="Pfam" id="PF00069">
    <property type="entry name" value="Pkinase"/>
    <property type="match status" value="1"/>
</dbReference>
<keyword evidence="6 7" id="KW-0067">ATP-binding</keyword>
<dbReference type="PANTHER" id="PTHR11584:SF369">
    <property type="entry name" value="MITOGEN-ACTIVATED PROTEIN KINASE KINASE KINASE 19-RELATED"/>
    <property type="match status" value="1"/>
</dbReference>
<gene>
    <name evidence="10" type="ORF">H257_08576</name>
</gene>
<feature type="compositionally biased region" description="Basic and acidic residues" evidence="8">
    <location>
        <begin position="1"/>
        <end position="10"/>
    </location>
</feature>
<keyword evidence="2" id="KW-0723">Serine/threonine-protein kinase</keyword>
<dbReference type="SMART" id="SM00220">
    <property type="entry name" value="S_TKc"/>
    <property type="match status" value="1"/>
</dbReference>
<evidence type="ECO:0000259" key="9">
    <source>
        <dbReference type="PROSITE" id="PS50011"/>
    </source>
</evidence>
<sequence>MVVAERERESIFTQSSRAAAQGPGSRVATPHPRRSSSSVQAYSCVVQSSLPYITMKDHPQSQERSAFVQCREDGDANQTTDAVVEKVDAVVRPDSGGDSYDSEEGKVGAIHPWRQLMDDRKSSSGDDATPFFHSGRIKRLRPASQETLSPLTLTPRAPSRRDSRSRVNSMDDPASFEDKLTYQPVQASRRNSELPHALSIPAPSDLIPLYASSSVPPSISTPKPSTPGSSPFFYEFNLWKKAPHRRPDVQPVQTSTSTPTVSQAADPGETKTGPGKVGLAVLHPPNNQVDDSTSAMLHEHVDVGAVVRKPRSASMQDDMRDCELTRSNSPDFKYLHRFFGDSERPATRIKWKRGELIGEGTFGKVFKALNSCTGELFAVKQIQVPRDKKHEHESKMLAKLGEEITLMKELRHEHIVRYKGTDRDAHFFYIFMEYVPGGSIASMLTHYDVFNLDLIRKFTRQILLGVEYLHSKNIIHRDVKGANVLVNEQGVAKLADFGCSKQLSSVKTTSMEESLRSIRGSVPWMAPEMAKQSGHDFKADIWSVGATVIEMATAKHPWPANTNHLSVMYHLAINPTGPPIPDWLPDVVKSFLQRCFCIDPRGTYPTASTSRLPSSCCTLQSERRRRNCCSIRSSSSPKNIRILEIRERGARPVVVM</sequence>
<evidence type="ECO:0000256" key="7">
    <source>
        <dbReference type="PROSITE-ProRule" id="PRU10141"/>
    </source>
</evidence>
<dbReference type="AlphaFoldDB" id="W4GDD1"/>
<dbReference type="GO" id="GO:0005524">
    <property type="term" value="F:ATP binding"/>
    <property type="evidence" value="ECO:0007669"/>
    <property type="project" value="UniProtKB-UniRule"/>
</dbReference>
<dbReference type="InterPro" id="IPR017441">
    <property type="entry name" value="Protein_kinase_ATP_BS"/>
</dbReference>
<dbReference type="InterPro" id="IPR011009">
    <property type="entry name" value="Kinase-like_dom_sf"/>
</dbReference>
<dbReference type="GO" id="GO:0004674">
    <property type="term" value="F:protein serine/threonine kinase activity"/>
    <property type="evidence" value="ECO:0007669"/>
    <property type="project" value="UniProtKB-KW"/>
</dbReference>
<comment type="similarity">
    <text evidence="1">Belongs to the protein kinase superfamily. STE Ser/Thr protein kinase family. MAP kinase kinase kinase subfamily.</text>
</comment>
<feature type="binding site" evidence="7">
    <location>
        <position position="380"/>
    </location>
    <ligand>
        <name>ATP</name>
        <dbReference type="ChEBI" id="CHEBI:30616"/>
    </ligand>
</feature>
<feature type="compositionally biased region" description="Low complexity" evidence="8">
    <location>
        <begin position="249"/>
        <end position="263"/>
    </location>
</feature>
<dbReference type="VEuPathDB" id="FungiDB:H257_08576"/>
<feature type="region of interest" description="Disordered" evidence="8">
    <location>
        <begin position="1"/>
        <end position="40"/>
    </location>
</feature>
<dbReference type="GeneID" id="20810572"/>
<dbReference type="InterPro" id="IPR000719">
    <property type="entry name" value="Prot_kinase_dom"/>
</dbReference>
<dbReference type="Gene3D" id="1.10.510.10">
    <property type="entry name" value="Transferase(Phosphotransferase) domain 1"/>
    <property type="match status" value="1"/>
</dbReference>
<dbReference type="RefSeq" id="XP_009832807.1">
    <property type="nucleotide sequence ID" value="XM_009834505.1"/>
</dbReference>
<feature type="region of interest" description="Disordered" evidence="8">
    <location>
        <begin position="118"/>
        <end position="181"/>
    </location>
</feature>
<evidence type="ECO:0000256" key="8">
    <source>
        <dbReference type="SAM" id="MobiDB-lite"/>
    </source>
</evidence>
<keyword evidence="5 10" id="KW-0418">Kinase</keyword>
<dbReference type="PROSITE" id="PS00107">
    <property type="entry name" value="PROTEIN_KINASE_ATP"/>
    <property type="match status" value="1"/>
</dbReference>
<dbReference type="EMBL" id="KI913132">
    <property type="protein sequence ID" value="ETV77697.1"/>
    <property type="molecule type" value="Genomic_DNA"/>
</dbReference>
<evidence type="ECO:0000256" key="5">
    <source>
        <dbReference type="ARBA" id="ARBA00022777"/>
    </source>
</evidence>
<reference evidence="10" key="1">
    <citation type="submission" date="2013-12" db="EMBL/GenBank/DDBJ databases">
        <title>The Genome Sequence of Aphanomyces astaci APO3.</title>
        <authorList>
            <consortium name="The Broad Institute Genomics Platform"/>
            <person name="Russ C."/>
            <person name="Tyler B."/>
            <person name="van West P."/>
            <person name="Dieguez-Uribeondo J."/>
            <person name="Young S.K."/>
            <person name="Zeng Q."/>
            <person name="Gargeya S."/>
            <person name="Fitzgerald M."/>
            <person name="Abouelleil A."/>
            <person name="Alvarado L."/>
            <person name="Chapman S.B."/>
            <person name="Gainer-Dewar J."/>
            <person name="Goldberg J."/>
            <person name="Griggs A."/>
            <person name="Gujja S."/>
            <person name="Hansen M."/>
            <person name="Howarth C."/>
            <person name="Imamovic A."/>
            <person name="Ireland A."/>
            <person name="Larimer J."/>
            <person name="McCowan C."/>
            <person name="Murphy C."/>
            <person name="Pearson M."/>
            <person name="Poon T.W."/>
            <person name="Priest M."/>
            <person name="Roberts A."/>
            <person name="Saif S."/>
            <person name="Shea T."/>
            <person name="Sykes S."/>
            <person name="Wortman J."/>
            <person name="Nusbaum C."/>
            <person name="Birren B."/>
        </authorList>
    </citation>
    <scope>NUCLEOTIDE SEQUENCE [LARGE SCALE GENOMIC DNA]</scope>
    <source>
        <strain evidence="10">APO3</strain>
    </source>
</reference>
<feature type="region of interest" description="Disordered" evidence="8">
    <location>
        <begin position="244"/>
        <end position="277"/>
    </location>
</feature>
<organism evidence="10">
    <name type="scientific">Aphanomyces astaci</name>
    <name type="common">Crayfish plague agent</name>
    <dbReference type="NCBI Taxonomy" id="112090"/>
    <lineage>
        <taxon>Eukaryota</taxon>
        <taxon>Sar</taxon>
        <taxon>Stramenopiles</taxon>
        <taxon>Oomycota</taxon>
        <taxon>Saprolegniomycetes</taxon>
        <taxon>Saprolegniales</taxon>
        <taxon>Verrucalvaceae</taxon>
        <taxon>Aphanomyces</taxon>
    </lineage>
</organism>
<evidence type="ECO:0000256" key="3">
    <source>
        <dbReference type="ARBA" id="ARBA00022679"/>
    </source>
</evidence>
<dbReference type="PROSITE" id="PS00108">
    <property type="entry name" value="PROTEIN_KINASE_ST"/>
    <property type="match status" value="1"/>
</dbReference>
<evidence type="ECO:0000256" key="6">
    <source>
        <dbReference type="ARBA" id="ARBA00022840"/>
    </source>
</evidence>
<dbReference type="STRING" id="112090.W4GDD1"/>
<dbReference type="FunFam" id="3.30.200.20:FF:000387">
    <property type="entry name" value="Serine/threonine-protein kinase STE11"/>
    <property type="match status" value="1"/>
</dbReference>
<accession>W4GDD1</accession>
<dbReference type="PANTHER" id="PTHR11584">
    <property type="entry name" value="SERINE/THREONINE PROTEIN KINASE"/>
    <property type="match status" value="1"/>
</dbReference>
<evidence type="ECO:0000313" key="10">
    <source>
        <dbReference type="EMBL" id="ETV77697.1"/>
    </source>
</evidence>
<dbReference type="CDD" id="cd06606">
    <property type="entry name" value="STKc_MAPKKK"/>
    <property type="match status" value="1"/>
</dbReference>
<name>W4GDD1_APHAT</name>
<evidence type="ECO:0000256" key="4">
    <source>
        <dbReference type="ARBA" id="ARBA00022741"/>
    </source>
</evidence>
<dbReference type="PROSITE" id="PS50011">
    <property type="entry name" value="PROTEIN_KINASE_DOM"/>
    <property type="match status" value="1"/>
</dbReference>
<feature type="domain" description="Protein kinase" evidence="9">
    <location>
        <begin position="351"/>
        <end position="615"/>
    </location>
</feature>
<dbReference type="InterPro" id="IPR008271">
    <property type="entry name" value="Ser/Thr_kinase_AS"/>
</dbReference>